<dbReference type="RefSeq" id="WP_016666091.1">
    <property type="nucleotide sequence ID" value="NZ_AP024308.1"/>
</dbReference>
<dbReference type="SMART" id="SM00327">
    <property type="entry name" value="VWA"/>
    <property type="match status" value="1"/>
</dbReference>
<organism evidence="1 2">
    <name type="scientific">Cutibacterium avidum</name>
    <dbReference type="NCBI Taxonomy" id="33010"/>
    <lineage>
        <taxon>Bacteria</taxon>
        <taxon>Bacillati</taxon>
        <taxon>Actinomycetota</taxon>
        <taxon>Actinomycetes</taxon>
        <taxon>Propionibacteriales</taxon>
        <taxon>Propionibacteriaceae</taxon>
        <taxon>Cutibacterium</taxon>
    </lineage>
</organism>
<reference evidence="1 2" key="1">
    <citation type="submission" date="2017-07" db="EMBL/GenBank/DDBJ databases">
        <authorList>
            <person name="Sun Z.S."/>
            <person name="Albrecht U."/>
            <person name="Echele G."/>
            <person name="Lee C.C."/>
        </authorList>
    </citation>
    <scope>NUCLEOTIDE SEQUENCE [LARGE SCALE GENOMIC DNA]</scope>
    <source>
        <strain evidence="1 2">P16-029</strain>
    </source>
</reference>
<dbReference type="Pfam" id="PF13519">
    <property type="entry name" value="VWA_2"/>
    <property type="match status" value="1"/>
</dbReference>
<sequence length="329" mass="35542">MALMQWPFAIVAAIVILAVVIAAFLWPLNRRRRIQHSAVPLDHLDRLRALPRYQHLVQARLRRHLIQVVCVLVAATCLAALVGRPAKPDEDWQQRRNHDVVLCLDVSGSMADVDRDVIGAYRKLADSLGGNRIGLVAFDSAAVTIFPLTDDADYIDSQLAQFSHDLDRGPIPGSRAGASGSSLIGDGLASCLQRFDGSDDRRGRTVVLATDNQLSGTPIFSLNEAIRQAAREKVLVQGIAPSEADATAVSVLHDAVAHTRGDVTLVTGTNLEDQDRIITAVSDQEARTTAATARWTQVDVVLPFGVLALVCLVAATAMEIAPRRRGEDS</sequence>
<dbReference type="CDD" id="cd00198">
    <property type="entry name" value="vWFA"/>
    <property type="match status" value="1"/>
</dbReference>
<proteinExistence type="predicted"/>
<protein>
    <submittedName>
        <fullName evidence="1">VWA domain-containing protein</fullName>
    </submittedName>
</protein>
<dbReference type="Gene3D" id="3.40.50.410">
    <property type="entry name" value="von Willebrand factor, type A domain"/>
    <property type="match status" value="1"/>
</dbReference>
<evidence type="ECO:0000313" key="1">
    <source>
        <dbReference type="EMBL" id="RFT43871.1"/>
    </source>
</evidence>
<evidence type="ECO:0000313" key="2">
    <source>
        <dbReference type="Proteomes" id="UP000259211"/>
    </source>
</evidence>
<dbReference type="PROSITE" id="PS50234">
    <property type="entry name" value="VWFA"/>
    <property type="match status" value="1"/>
</dbReference>
<comment type="caution">
    <text evidence="1">The sequence shown here is derived from an EMBL/GenBank/DDBJ whole genome shotgun (WGS) entry which is preliminary data.</text>
</comment>
<dbReference type="AlphaFoldDB" id="A0A3E2DEV5"/>
<accession>A0A3E2DEV5</accession>
<dbReference type="InterPro" id="IPR036465">
    <property type="entry name" value="vWFA_dom_sf"/>
</dbReference>
<dbReference type="SUPFAM" id="SSF53300">
    <property type="entry name" value="vWA-like"/>
    <property type="match status" value="1"/>
</dbReference>
<dbReference type="Proteomes" id="UP000259211">
    <property type="component" value="Unassembled WGS sequence"/>
</dbReference>
<gene>
    <name evidence="1" type="ORF">CHT91_07505</name>
</gene>
<dbReference type="InterPro" id="IPR002035">
    <property type="entry name" value="VWF_A"/>
</dbReference>
<name>A0A3E2DEV5_9ACTN</name>
<dbReference type="EMBL" id="NOWI01000006">
    <property type="protein sequence ID" value="RFT43871.1"/>
    <property type="molecule type" value="Genomic_DNA"/>
</dbReference>